<keyword evidence="2" id="KW-0732">Signal</keyword>
<comment type="caution">
    <text evidence="3">The sequence shown here is derived from an EMBL/GenBank/DDBJ whole genome shotgun (WGS) entry which is preliminary data.</text>
</comment>
<dbReference type="AlphaFoldDB" id="A0ABD0SQL5"/>
<sequence>MTRFYKHFVIYLSILARAHSSSIDINGEVSFDVKISDLVVPLERAIDDYDLKKFIEDDDVKKMEKEKIKDDQRDMKGTDGKETNEGVKKRTQQDRVSSELGNLSGVTVAPIVECLYQYPNSEQFNAMLGNMMNQLTMVFVRVNKMMRRMNARRDQGTRFKVVDQKNTRFFENVYSNMTKEYSKLYNSTADHVARASNDPCENQEQLKEVWKVLLDSSLNSLRQACQSCIEEFLRSRGRSDDHKTKFKLGQYLVRELARIRSSQLDMLCDSFQLCYDELL</sequence>
<reference evidence="3 4" key="1">
    <citation type="submission" date="2024-06" db="EMBL/GenBank/DDBJ databases">
        <title>A chromosome-level genome assembly of beet webworm, Loxostege sticticalis.</title>
        <authorList>
            <person name="Zhang Y."/>
        </authorList>
    </citation>
    <scope>NUCLEOTIDE SEQUENCE [LARGE SCALE GENOMIC DNA]</scope>
    <source>
        <strain evidence="3">AQ028</strain>
        <tissue evidence="3">Male pupae</tissue>
    </source>
</reference>
<feature type="chain" id="PRO_5044861955" evidence="2">
    <location>
        <begin position="21"/>
        <end position="279"/>
    </location>
</feature>
<feature type="signal peptide" evidence="2">
    <location>
        <begin position="1"/>
        <end position="20"/>
    </location>
</feature>
<dbReference type="EMBL" id="JBEDNZ010000016">
    <property type="protein sequence ID" value="KAL0822133.1"/>
    <property type="molecule type" value="Genomic_DNA"/>
</dbReference>
<evidence type="ECO:0000256" key="1">
    <source>
        <dbReference type="SAM" id="MobiDB-lite"/>
    </source>
</evidence>
<protein>
    <submittedName>
        <fullName evidence="3">Uncharacterized protein</fullName>
    </submittedName>
</protein>
<evidence type="ECO:0000256" key="2">
    <source>
        <dbReference type="SAM" id="SignalP"/>
    </source>
</evidence>
<dbReference type="Proteomes" id="UP001549921">
    <property type="component" value="Unassembled WGS sequence"/>
</dbReference>
<proteinExistence type="predicted"/>
<feature type="region of interest" description="Disordered" evidence="1">
    <location>
        <begin position="65"/>
        <end position="96"/>
    </location>
</feature>
<evidence type="ECO:0000313" key="3">
    <source>
        <dbReference type="EMBL" id="KAL0822133.1"/>
    </source>
</evidence>
<organism evidence="3 4">
    <name type="scientific">Loxostege sticticalis</name>
    <name type="common">Beet webworm moth</name>
    <dbReference type="NCBI Taxonomy" id="481309"/>
    <lineage>
        <taxon>Eukaryota</taxon>
        <taxon>Metazoa</taxon>
        <taxon>Ecdysozoa</taxon>
        <taxon>Arthropoda</taxon>
        <taxon>Hexapoda</taxon>
        <taxon>Insecta</taxon>
        <taxon>Pterygota</taxon>
        <taxon>Neoptera</taxon>
        <taxon>Endopterygota</taxon>
        <taxon>Lepidoptera</taxon>
        <taxon>Glossata</taxon>
        <taxon>Ditrysia</taxon>
        <taxon>Pyraloidea</taxon>
        <taxon>Crambidae</taxon>
        <taxon>Pyraustinae</taxon>
        <taxon>Loxostege</taxon>
    </lineage>
</organism>
<evidence type="ECO:0000313" key="4">
    <source>
        <dbReference type="Proteomes" id="UP001549921"/>
    </source>
</evidence>
<accession>A0ABD0SQL5</accession>
<name>A0ABD0SQL5_LOXSC</name>
<gene>
    <name evidence="3" type="ORF">ABMA28_004267</name>
</gene>